<dbReference type="InterPro" id="IPR015943">
    <property type="entry name" value="WD40/YVTN_repeat-like_dom_sf"/>
</dbReference>
<dbReference type="InterPro" id="IPR011047">
    <property type="entry name" value="Quinoprotein_ADH-like_sf"/>
</dbReference>
<comment type="subunit">
    <text evidence="4">Part of the Bam complex.</text>
</comment>
<reference evidence="7" key="1">
    <citation type="submission" date="2015-10" db="EMBL/GenBank/DDBJ databases">
        <title>Metagenome-Assembled Genomes uncover a global brackish microbiome.</title>
        <authorList>
            <person name="Hugerth L.W."/>
            <person name="Larsson J."/>
            <person name="Alneberg J."/>
            <person name="Lindh M.V."/>
            <person name="Legrand C."/>
            <person name="Pinhassi J."/>
            <person name="Andersson A."/>
        </authorList>
    </citation>
    <scope>NUCLEOTIDE SEQUENCE [LARGE SCALE GENOMIC DNA]</scope>
</reference>
<dbReference type="GO" id="GO:0009279">
    <property type="term" value="C:cell outer membrane"/>
    <property type="evidence" value="ECO:0007669"/>
    <property type="project" value="UniProtKB-SubCell"/>
</dbReference>
<dbReference type="InterPro" id="IPR017687">
    <property type="entry name" value="BamB"/>
</dbReference>
<dbReference type="Gene3D" id="2.130.10.10">
    <property type="entry name" value="YVTN repeat-like/Quinoprotein amine dehydrogenase"/>
    <property type="match status" value="1"/>
</dbReference>
<evidence type="ECO:0000259" key="5">
    <source>
        <dbReference type="Pfam" id="PF13360"/>
    </source>
</evidence>
<dbReference type="Proteomes" id="UP000050874">
    <property type="component" value="Unassembled WGS sequence"/>
</dbReference>
<evidence type="ECO:0000256" key="3">
    <source>
        <dbReference type="ARBA" id="ARBA00023237"/>
    </source>
</evidence>
<dbReference type="PANTHER" id="PTHR34512">
    <property type="entry name" value="CELL SURFACE PROTEIN"/>
    <property type="match status" value="1"/>
</dbReference>
<dbReference type="SMART" id="SM00564">
    <property type="entry name" value="PQQ"/>
    <property type="match status" value="6"/>
</dbReference>
<keyword evidence="4" id="KW-0449">Lipoprotein</keyword>
<comment type="similarity">
    <text evidence="4">Belongs to the BamB family.</text>
</comment>
<proteinExistence type="inferred from homology"/>
<dbReference type="NCBIfam" id="TIGR03300">
    <property type="entry name" value="assembly_YfgL"/>
    <property type="match status" value="1"/>
</dbReference>
<dbReference type="EMBL" id="LIAV01000211">
    <property type="protein sequence ID" value="KRO39482.1"/>
    <property type="molecule type" value="Genomic_DNA"/>
</dbReference>
<comment type="caution">
    <text evidence="6">The sequence shown here is derived from an EMBL/GenBank/DDBJ whole genome shotgun (WGS) entry which is preliminary data.</text>
</comment>
<dbReference type="GO" id="GO:0051205">
    <property type="term" value="P:protein insertion into membrane"/>
    <property type="evidence" value="ECO:0007669"/>
    <property type="project" value="UniProtKB-UniRule"/>
</dbReference>
<dbReference type="SUPFAM" id="SSF50998">
    <property type="entry name" value="Quinoprotein alcohol dehydrogenase-like"/>
    <property type="match status" value="1"/>
</dbReference>
<dbReference type="Pfam" id="PF13360">
    <property type="entry name" value="PQQ_2"/>
    <property type="match status" value="1"/>
</dbReference>
<keyword evidence="4" id="KW-0564">Palmitate</keyword>
<name>A0A0R2PVW7_9GAMM</name>
<keyword evidence="2 4" id="KW-0472">Membrane</keyword>
<gene>
    <name evidence="4" type="primary">bamB</name>
    <name evidence="6" type="ORF">ABR63_04160</name>
</gene>
<organism evidence="6 7">
    <name type="scientific">SAR86 cluster bacterium BACL1 MAG-120920-bin57</name>
    <dbReference type="NCBI Taxonomy" id="1655571"/>
    <lineage>
        <taxon>Bacteria</taxon>
        <taxon>Pseudomonadati</taxon>
        <taxon>Pseudomonadota</taxon>
        <taxon>Gammaproteobacteria</taxon>
        <taxon>SAR86 cluster</taxon>
    </lineage>
</organism>
<dbReference type="GO" id="GO:0043165">
    <property type="term" value="P:Gram-negative-bacterium-type cell outer membrane assembly"/>
    <property type="evidence" value="ECO:0007669"/>
    <property type="project" value="UniProtKB-UniRule"/>
</dbReference>
<evidence type="ECO:0000256" key="1">
    <source>
        <dbReference type="ARBA" id="ARBA00022729"/>
    </source>
</evidence>
<dbReference type="InterPro" id="IPR002372">
    <property type="entry name" value="PQQ_rpt_dom"/>
</dbReference>
<dbReference type="HAMAP" id="MF_00923">
    <property type="entry name" value="OM_assembly_BamB"/>
    <property type="match status" value="1"/>
</dbReference>
<sequence length="382" mass="41255">MQYKIILVLLFTGVISSCSSLNFWSNESDEDLTTPAKLLPFTGDYSIDIAWKKSFKGSDDLGAFKPAFYSGQVIVADSSGDITSINPETGMINWQKALGRNLSAGVVAGFGRLVVSDVDGFVISLDMESQEILWEQNIGGEVLARAIVDAALVVVKNSVGELVALDAMTGEKKWTFRSQLPALTVRGTGEPIIKDGIVFSTFDNGRLGAFQLNTGFFLWDGPISFVSGSSELENLLDADSSPVAFNQLIFAVNYQGNLTAFDTAQKRPVWNAKASSFHSPVIGNGMIMVIQDNGSILSFSSGNLQPSWTSEEYLFRELSNGVLLNNTMMVGDLEGYLHVINPLTGKTVGRKKVSGNPIKSIVTFGDLAYIVDQDSNLVAISL</sequence>
<protein>
    <recommendedName>
        <fullName evidence="4">Outer membrane protein assembly factor BamB</fullName>
    </recommendedName>
</protein>
<keyword evidence="3 4" id="KW-0998">Cell outer membrane</keyword>
<dbReference type="PANTHER" id="PTHR34512:SF30">
    <property type="entry name" value="OUTER MEMBRANE PROTEIN ASSEMBLY FACTOR BAMB"/>
    <property type="match status" value="1"/>
</dbReference>
<comment type="subcellular location">
    <subcellularLocation>
        <location evidence="4">Cell outer membrane</location>
        <topology evidence="4">Lipid-anchor</topology>
    </subcellularLocation>
</comment>
<dbReference type="PROSITE" id="PS51257">
    <property type="entry name" value="PROKAR_LIPOPROTEIN"/>
    <property type="match status" value="1"/>
</dbReference>
<feature type="domain" description="Pyrrolo-quinoline quinone repeat" evidence="5">
    <location>
        <begin position="79"/>
        <end position="309"/>
    </location>
</feature>
<dbReference type="AlphaFoldDB" id="A0A0R2PVW7"/>
<dbReference type="InterPro" id="IPR018391">
    <property type="entry name" value="PQQ_b-propeller_rpt"/>
</dbReference>
<evidence type="ECO:0000256" key="4">
    <source>
        <dbReference type="HAMAP-Rule" id="MF_00923"/>
    </source>
</evidence>
<accession>A0A0R2PVW7</accession>
<keyword evidence="1 4" id="KW-0732">Signal</keyword>
<comment type="function">
    <text evidence="4">Part of the outer membrane protein assembly complex, which is involved in assembly and insertion of beta-barrel proteins into the outer membrane.</text>
</comment>
<evidence type="ECO:0000313" key="6">
    <source>
        <dbReference type="EMBL" id="KRO39482.1"/>
    </source>
</evidence>
<evidence type="ECO:0000256" key="2">
    <source>
        <dbReference type="ARBA" id="ARBA00023136"/>
    </source>
</evidence>
<evidence type="ECO:0000313" key="7">
    <source>
        <dbReference type="Proteomes" id="UP000050874"/>
    </source>
</evidence>